<keyword evidence="10" id="KW-1185">Reference proteome</keyword>
<dbReference type="GO" id="GO:0030908">
    <property type="term" value="P:protein splicing"/>
    <property type="evidence" value="ECO:0007669"/>
    <property type="project" value="InterPro"/>
</dbReference>
<dbReference type="InterPro" id="IPR000531">
    <property type="entry name" value="Beta-barrel_TonB"/>
</dbReference>
<evidence type="ECO:0000259" key="8">
    <source>
        <dbReference type="SMART" id="SM00965"/>
    </source>
</evidence>
<proteinExistence type="inferred from homology"/>
<keyword evidence="9" id="KW-0675">Receptor</keyword>
<protein>
    <submittedName>
        <fullName evidence="9">TonB-dependent Receptor Plug Domain</fullName>
    </submittedName>
</protein>
<keyword evidence="4" id="KW-0408">Iron</keyword>
<accession>A0A1H0GKE2</accession>
<dbReference type="GO" id="GO:0006826">
    <property type="term" value="P:iron ion transport"/>
    <property type="evidence" value="ECO:0007669"/>
    <property type="project" value="UniProtKB-KW"/>
</dbReference>
<evidence type="ECO:0000256" key="3">
    <source>
        <dbReference type="ARBA" id="ARBA00022496"/>
    </source>
</evidence>
<feature type="domain" description="Secretin/TonB short N-terminal" evidence="8">
    <location>
        <begin position="69"/>
        <end position="121"/>
    </location>
</feature>
<dbReference type="PANTHER" id="PTHR40980:SF4">
    <property type="entry name" value="TONB-DEPENDENT RECEPTOR-LIKE BETA-BARREL DOMAIN-CONTAINING PROTEIN"/>
    <property type="match status" value="1"/>
</dbReference>
<dbReference type="Gene3D" id="2.170.130.10">
    <property type="entry name" value="TonB-dependent receptor, plug domain"/>
    <property type="match status" value="1"/>
</dbReference>
<dbReference type="SUPFAM" id="SSF49464">
    <property type="entry name" value="Carboxypeptidase regulatory domain-like"/>
    <property type="match status" value="1"/>
</dbReference>
<evidence type="ECO:0000256" key="2">
    <source>
        <dbReference type="ARBA" id="ARBA00022448"/>
    </source>
</evidence>
<dbReference type="Proteomes" id="UP000183200">
    <property type="component" value="Unassembled WGS sequence"/>
</dbReference>
<dbReference type="InterPro" id="IPR007869">
    <property type="entry name" value="Homing_endonuc_PI-Sce"/>
</dbReference>
<dbReference type="InterPro" id="IPR012910">
    <property type="entry name" value="Plug_dom"/>
</dbReference>
<organism evidence="9 10">
    <name type="scientific">Pedobacter steynii</name>
    <dbReference type="NCBI Taxonomy" id="430522"/>
    <lineage>
        <taxon>Bacteria</taxon>
        <taxon>Pseudomonadati</taxon>
        <taxon>Bacteroidota</taxon>
        <taxon>Sphingobacteriia</taxon>
        <taxon>Sphingobacteriales</taxon>
        <taxon>Sphingobacteriaceae</taxon>
        <taxon>Pedobacter</taxon>
    </lineage>
</organism>
<dbReference type="Pfam" id="PF00593">
    <property type="entry name" value="TonB_dep_Rec_b-barrel"/>
    <property type="match status" value="1"/>
</dbReference>
<dbReference type="InterPro" id="IPR008969">
    <property type="entry name" value="CarboxyPept-like_regulatory"/>
</dbReference>
<comment type="subcellular location">
    <subcellularLocation>
        <location evidence="1 7">Cell outer membrane</location>
    </subcellularLocation>
</comment>
<dbReference type="GO" id="GO:0009279">
    <property type="term" value="C:cell outer membrane"/>
    <property type="evidence" value="ECO:0007669"/>
    <property type="project" value="UniProtKB-SubCell"/>
</dbReference>
<name>A0A1H0GKE2_9SPHI</name>
<evidence type="ECO:0000256" key="7">
    <source>
        <dbReference type="RuleBase" id="RU003357"/>
    </source>
</evidence>
<dbReference type="Gene3D" id="2.60.40.1120">
    <property type="entry name" value="Carboxypeptidase-like, regulatory domain"/>
    <property type="match status" value="1"/>
</dbReference>
<dbReference type="InterPro" id="IPR011662">
    <property type="entry name" value="Secretin/TonB_short_N"/>
</dbReference>
<dbReference type="Pfam" id="PF07715">
    <property type="entry name" value="Plug"/>
    <property type="match status" value="1"/>
</dbReference>
<sequence length="1113" mass="125797">MHNVGKLRPTIPFIMKLSLIFAVFQLSFIGVLVASNVRGQNLDKLKIEIKLNNASVEEGLIALSRKSGIRISYADEMLQKESKKITLNNNDITAGAVLRSILEKTNLNYRLFKNYIIIDAKPVPQQPGRITGKITDNRGELMPSTTVKIVETGQAVQSTVDGRYSISLKPGTYTLEVSYISYLKQRITDVVVKAGEITALDISMKPDARGLSEVIITSSYKKASAVGLYALQKNTSNLSDGISAEQIGATPDKHVGETLKRITGVSTNENKKVVIRGIAERYNVSLLNGSTLPSTDVQERDFEFNLIPTNLVENIVVAKSITADMPYGFAGGLVQITTKSVPESNFLSVSAGTSFNSRTTGKDFLGYGRGKYDYLGFDDGGRDRFPKDLLNLAGKFSPTLGDSQNEIKAAQVGEQNKRIGSTARLGARVFESMPSQNYQLSLGRTYALSSKKERKLGFVGSLSYRNTQTNDYISTMRRGDWTQMPTRGDDPADINTGNIYGFNTTLGLLLNGGFKTERHQINTYNLYTRIFDNRFSRYTGWEHNNPKEESERKFPGIEEDDRPKFTDLLQNKVSGVHHIKPLKIEWSLARTSLKSLEQDAISASLGSKEIGNRVLYIYTPSSTSDPGFGTLHRDEYIYKEQNFDGSLSAAYDFKLGSTQHIFKAGVNYLKKHAYYDWEVLPIAKGTNSTVPTELLSIQDWGNYMSMENVANSLFYFKQNYGSNKFEAKSVNKGVFAMFDHKLLPNLRVVWGARAEYFKMDTIVNSASLLRDLKSKIFFEEKKDWYFLPSANLTYSPLKDLNLRASYAKAAVRPGLMENSRFSRFNPNYGSDVRSNGVSSTLINNYDAKIELFPGAGELLSVAYFYKYFDKPAEYYRIDNENNGRGYITISNSDWAKVKGWEFELRKSLGFIYQGLPFLKNIYLSGNLTLQKSEVRARVVQYEETASKTDTMYYRYLKYPRALYGQVPLLYNAGIQYVGKKLGLNLTYNHSGYKTFITGIDPSLVEYERPRSQMDAQISYKFMKGKMETKLNMSNLLDAPFRYFINAQSTYEQKPGTEHLQDLEWNDKYKYKFGFSEKFEEGYVDPVSNRQVGDRQTSTRYTGRTFSLSFSYNF</sequence>
<keyword evidence="7" id="KW-0798">TonB box</keyword>
<dbReference type="InterPro" id="IPR037066">
    <property type="entry name" value="Plug_dom_sf"/>
</dbReference>
<evidence type="ECO:0000256" key="1">
    <source>
        <dbReference type="ARBA" id="ARBA00004442"/>
    </source>
</evidence>
<dbReference type="Pfam" id="PF05204">
    <property type="entry name" value="Hom_end"/>
    <property type="match status" value="1"/>
</dbReference>
<dbReference type="EMBL" id="FNGY01000011">
    <property type="protein sequence ID" value="SDO07262.1"/>
    <property type="molecule type" value="Genomic_DNA"/>
</dbReference>
<evidence type="ECO:0000256" key="5">
    <source>
        <dbReference type="ARBA" id="ARBA00023136"/>
    </source>
</evidence>
<dbReference type="AlphaFoldDB" id="A0A1H0GKE2"/>
<reference evidence="10" key="1">
    <citation type="submission" date="2016-10" db="EMBL/GenBank/DDBJ databases">
        <authorList>
            <person name="Varghese N."/>
            <person name="Submissions S."/>
        </authorList>
    </citation>
    <scope>NUCLEOTIDE SEQUENCE [LARGE SCALE GENOMIC DNA]</scope>
    <source>
        <strain evidence="10">DSM 19110</strain>
    </source>
</reference>
<dbReference type="GO" id="GO:0003677">
    <property type="term" value="F:DNA binding"/>
    <property type="evidence" value="ECO:0007669"/>
    <property type="project" value="InterPro"/>
</dbReference>
<keyword evidence="2" id="KW-0813">Transport</keyword>
<dbReference type="OrthoDB" id="9768470at2"/>
<dbReference type="GO" id="GO:0004519">
    <property type="term" value="F:endonuclease activity"/>
    <property type="evidence" value="ECO:0007669"/>
    <property type="project" value="InterPro"/>
</dbReference>
<dbReference type="PANTHER" id="PTHR40980">
    <property type="entry name" value="PLUG DOMAIN-CONTAINING PROTEIN"/>
    <property type="match status" value="1"/>
</dbReference>
<gene>
    <name evidence="9" type="ORF">SAMN05421820_111168</name>
</gene>
<evidence type="ECO:0000313" key="9">
    <source>
        <dbReference type="EMBL" id="SDO07262.1"/>
    </source>
</evidence>
<keyword evidence="5 7" id="KW-0472">Membrane</keyword>
<dbReference type="InterPro" id="IPR036942">
    <property type="entry name" value="Beta-barrel_TonB_sf"/>
</dbReference>
<dbReference type="SMART" id="SM00965">
    <property type="entry name" value="STN"/>
    <property type="match status" value="1"/>
</dbReference>
<dbReference type="Pfam" id="PF13620">
    <property type="entry name" value="CarboxypepD_reg"/>
    <property type="match status" value="1"/>
</dbReference>
<keyword evidence="3" id="KW-0410">Iron transport</keyword>
<keyword evidence="6" id="KW-0998">Cell outer membrane</keyword>
<keyword evidence="3" id="KW-0406">Ion transport</keyword>
<dbReference type="Gene3D" id="2.40.170.20">
    <property type="entry name" value="TonB-dependent receptor, beta-barrel domain"/>
    <property type="match status" value="1"/>
</dbReference>
<evidence type="ECO:0000256" key="6">
    <source>
        <dbReference type="ARBA" id="ARBA00023237"/>
    </source>
</evidence>
<evidence type="ECO:0000256" key="4">
    <source>
        <dbReference type="ARBA" id="ARBA00023004"/>
    </source>
</evidence>
<dbReference type="SUPFAM" id="SSF56935">
    <property type="entry name" value="Porins"/>
    <property type="match status" value="1"/>
</dbReference>
<comment type="similarity">
    <text evidence="7">Belongs to the TonB-dependent receptor family.</text>
</comment>
<evidence type="ECO:0000313" key="10">
    <source>
        <dbReference type="Proteomes" id="UP000183200"/>
    </source>
</evidence>